<organism evidence="1 2">
    <name type="scientific">Conchiformibius steedae</name>
    <dbReference type="NCBI Taxonomy" id="153493"/>
    <lineage>
        <taxon>Bacteria</taxon>
        <taxon>Pseudomonadati</taxon>
        <taxon>Pseudomonadota</taxon>
        <taxon>Betaproteobacteria</taxon>
        <taxon>Neisseriales</taxon>
        <taxon>Neisseriaceae</taxon>
        <taxon>Conchiformibius</taxon>
    </lineage>
</organism>
<evidence type="ECO:0000313" key="2">
    <source>
        <dbReference type="Proteomes" id="UP000269923"/>
    </source>
</evidence>
<proteinExistence type="predicted"/>
<comment type="caution">
    <text evidence="1">The sequence shown here is derived from an EMBL/GenBank/DDBJ whole genome shotgun (WGS) entry which is preliminary data.</text>
</comment>
<sequence>MDVKDVPQDDSRIYRGQRKILYATRQGRYESAASSGWQDETYATEQAVADWAAWAQQAYAEAAAGKRSPLYYHMFRYRHDEVSLAQSAGVWRWQLRRHLRPDVFAKLSDRCLQKYARALNMPVHALRTLPSAAELSPFGEPL</sequence>
<accession>A0A3P2A7B2</accession>
<dbReference type="AlphaFoldDB" id="A0A3P2A7B2"/>
<evidence type="ECO:0000313" key="1">
    <source>
        <dbReference type="EMBL" id="RRD90818.1"/>
    </source>
</evidence>
<dbReference type="Proteomes" id="UP000269923">
    <property type="component" value="Unassembled WGS sequence"/>
</dbReference>
<dbReference type="RefSeq" id="WP_124794377.1">
    <property type="nucleotide sequence ID" value="NZ_RQYC01000004.1"/>
</dbReference>
<gene>
    <name evidence="1" type="ORF">EII21_04220</name>
</gene>
<dbReference type="EMBL" id="RQYC01000004">
    <property type="protein sequence ID" value="RRD90818.1"/>
    <property type="molecule type" value="Genomic_DNA"/>
</dbReference>
<protein>
    <submittedName>
        <fullName evidence="1">Uncharacterized protein</fullName>
    </submittedName>
</protein>
<dbReference type="OrthoDB" id="9180239at2"/>
<dbReference type="STRING" id="1121352.GCA_000620925_01045"/>
<reference evidence="1 2" key="1">
    <citation type="submission" date="2018-11" db="EMBL/GenBank/DDBJ databases">
        <title>Genomes From Bacteria Associated with the Canine Oral Cavity: a Test Case for Automated Genome-Based Taxonomic Assignment.</title>
        <authorList>
            <person name="Coil D.A."/>
            <person name="Jospin G."/>
            <person name="Darling A.E."/>
            <person name="Wallis C."/>
            <person name="Davis I.J."/>
            <person name="Harris S."/>
            <person name="Eisen J.A."/>
            <person name="Holcombe L.J."/>
            <person name="O'Flynn C."/>
        </authorList>
    </citation>
    <scope>NUCLEOTIDE SEQUENCE [LARGE SCALE GENOMIC DNA]</scope>
    <source>
        <strain evidence="1 2">COT-280</strain>
    </source>
</reference>
<keyword evidence="2" id="KW-1185">Reference proteome</keyword>
<name>A0A3P2A7B2_9NEIS</name>